<proteinExistence type="predicted"/>
<keyword evidence="2" id="KW-1185">Reference proteome</keyword>
<dbReference type="EMBL" id="JACHJR010000001">
    <property type="protein sequence ID" value="MBB4949648.1"/>
    <property type="molecule type" value="Genomic_DNA"/>
</dbReference>
<gene>
    <name evidence="1" type="ORF">F4556_005183</name>
</gene>
<dbReference type="Proteomes" id="UP000573327">
    <property type="component" value="Unassembled WGS sequence"/>
</dbReference>
<evidence type="ECO:0008006" key="3">
    <source>
        <dbReference type="Google" id="ProtNLM"/>
    </source>
</evidence>
<comment type="caution">
    <text evidence="1">The sequence shown here is derived from an EMBL/GenBank/DDBJ whole genome shotgun (WGS) entry which is preliminary data.</text>
</comment>
<name>A0A7W7WJX8_9ACTN</name>
<accession>A0A7W7WJX8</accession>
<reference evidence="1 2" key="1">
    <citation type="submission" date="2020-08" db="EMBL/GenBank/DDBJ databases">
        <title>Sequencing the genomes of 1000 actinobacteria strains.</title>
        <authorList>
            <person name="Klenk H.-P."/>
        </authorList>
    </citation>
    <scope>NUCLEOTIDE SEQUENCE [LARGE SCALE GENOMIC DNA]</scope>
    <source>
        <strain evidence="1 2">DSM 44786</strain>
    </source>
</reference>
<protein>
    <recommendedName>
        <fullName evidence="3">Phage tail protein</fullName>
    </recommendedName>
</protein>
<dbReference type="AlphaFoldDB" id="A0A7W7WJX8"/>
<evidence type="ECO:0000313" key="1">
    <source>
        <dbReference type="EMBL" id="MBB4949648.1"/>
    </source>
</evidence>
<evidence type="ECO:0000313" key="2">
    <source>
        <dbReference type="Proteomes" id="UP000573327"/>
    </source>
</evidence>
<organism evidence="1 2">
    <name type="scientific">Kitasatospora gansuensis</name>
    <dbReference type="NCBI Taxonomy" id="258050"/>
    <lineage>
        <taxon>Bacteria</taxon>
        <taxon>Bacillati</taxon>
        <taxon>Actinomycetota</taxon>
        <taxon>Actinomycetes</taxon>
        <taxon>Kitasatosporales</taxon>
        <taxon>Streptomycetaceae</taxon>
        <taxon>Kitasatospora</taxon>
    </lineage>
</organism>
<dbReference type="Pfam" id="PF25681">
    <property type="entry name" value="Phage_TTP_17"/>
    <property type="match status" value="1"/>
</dbReference>
<dbReference type="RefSeq" id="WP_184920139.1">
    <property type="nucleotide sequence ID" value="NZ_JACHJR010000001.1"/>
</dbReference>
<sequence>MTMNAAAAIIPGTGYIYLAPADTAKPVTITDPLAPGSPWVNLGHTSRDNMPEFTRGGDSPTTLGSWQNSKLRQTSPDVEYGLTFQSIQADATSLQLYFGAGPEAMQADGSIRIPVQPVPQIKALLMILVDGSHYVPLWHPRVSLLGSDAVSLDAENWFSLPIAGTFLASNLIGGAIGEWATALGAGS</sequence>
<dbReference type="InterPro" id="IPR058154">
    <property type="entry name" value="Bxb1_TTP-like"/>
</dbReference>